<dbReference type="InParanoid" id="A0A3Q0KT27"/>
<dbReference type="InterPro" id="IPR000718">
    <property type="entry name" value="Peptidase_M13"/>
</dbReference>
<keyword evidence="2" id="KW-0732">Signal</keyword>
<dbReference type="Gene3D" id="1.10.1380.10">
    <property type="entry name" value="Neutral endopeptidase , domain2"/>
    <property type="match status" value="1"/>
</dbReference>
<accession>A0A3Q0KT27</accession>
<dbReference type="InterPro" id="IPR008753">
    <property type="entry name" value="Peptidase_M13_N"/>
</dbReference>
<dbReference type="WBParaSite" id="Smp_170490.1">
    <property type="protein sequence ID" value="Smp_170490.1"/>
    <property type="gene ID" value="Smp_170490"/>
</dbReference>
<feature type="domain" description="Peptidase M13 N-terminal" evidence="3">
    <location>
        <begin position="44"/>
        <end position="181"/>
    </location>
</feature>
<protein>
    <submittedName>
        <fullName evidence="5">Peptidase_M13_N domain-containing protein</fullName>
    </submittedName>
</protein>
<organism evidence="4 5">
    <name type="scientific">Schistosoma mansoni</name>
    <name type="common">Blood fluke</name>
    <dbReference type="NCBI Taxonomy" id="6183"/>
    <lineage>
        <taxon>Eukaryota</taxon>
        <taxon>Metazoa</taxon>
        <taxon>Spiralia</taxon>
        <taxon>Lophotrochozoa</taxon>
        <taxon>Platyhelminthes</taxon>
        <taxon>Trematoda</taxon>
        <taxon>Digenea</taxon>
        <taxon>Strigeidida</taxon>
        <taxon>Schistosomatoidea</taxon>
        <taxon>Schistosomatidae</taxon>
        <taxon>Schistosoma</taxon>
    </lineage>
</organism>
<dbReference type="PROSITE" id="PS51885">
    <property type="entry name" value="NEPRILYSIN"/>
    <property type="match status" value="1"/>
</dbReference>
<dbReference type="GO" id="GO:0006508">
    <property type="term" value="P:proteolysis"/>
    <property type="evidence" value="ECO:0007669"/>
    <property type="project" value="InterPro"/>
</dbReference>
<proteinExistence type="predicted"/>
<dbReference type="InterPro" id="IPR024079">
    <property type="entry name" value="MetalloPept_cat_dom_sf"/>
</dbReference>
<dbReference type="InterPro" id="IPR042089">
    <property type="entry name" value="Peptidase_M13_dom_2"/>
</dbReference>
<dbReference type="Proteomes" id="UP000008854">
    <property type="component" value="Unassembled WGS sequence"/>
</dbReference>
<feature type="signal peptide" evidence="2">
    <location>
        <begin position="1"/>
        <end position="23"/>
    </location>
</feature>
<feature type="chain" id="PRO_5018144403" evidence="2">
    <location>
        <begin position="24"/>
        <end position="218"/>
    </location>
</feature>
<evidence type="ECO:0000313" key="5">
    <source>
        <dbReference type="WBParaSite" id="Smp_170490.1"/>
    </source>
</evidence>
<feature type="transmembrane region" description="Helical" evidence="1">
    <location>
        <begin position="182"/>
        <end position="209"/>
    </location>
</feature>
<keyword evidence="1" id="KW-0472">Membrane</keyword>
<keyword evidence="4" id="KW-1185">Reference proteome</keyword>
<keyword evidence="1" id="KW-0812">Transmembrane</keyword>
<sequence length="218" mass="25257">MKMNGLRKRLTLIILLLTHISVATKILEETIQNNTNNSHVSNHCIDFYETACGEWEKLNPLPKDDASLTTLQRMGMNVDNYFWKIIANDSYYKEDRRLQSARAFYKSCVNSRNSNTTRDSRHHLIHRYFGGWELIPSHSTNINNTNKHKQNKMNNGLTNLFLPILTQTGRSPLFSINIADDIFAVIVSTSTIYLISNFFVLYSMFLNLLRTLVIHVRT</sequence>
<reference evidence="4" key="1">
    <citation type="journal article" date="2012" name="PLoS Negl. Trop. Dis.">
        <title>A systematically improved high quality genome and transcriptome of the human blood fluke Schistosoma mansoni.</title>
        <authorList>
            <person name="Protasio A.V."/>
            <person name="Tsai I.J."/>
            <person name="Babbage A."/>
            <person name="Nichol S."/>
            <person name="Hunt M."/>
            <person name="Aslett M.A."/>
            <person name="De Silva N."/>
            <person name="Velarde G.S."/>
            <person name="Anderson T.J."/>
            <person name="Clark R.C."/>
            <person name="Davidson C."/>
            <person name="Dillon G.P."/>
            <person name="Holroyd N.E."/>
            <person name="LoVerde P.T."/>
            <person name="Lloyd C."/>
            <person name="McQuillan J."/>
            <person name="Oliveira G."/>
            <person name="Otto T.D."/>
            <person name="Parker-Manuel S.J."/>
            <person name="Quail M.A."/>
            <person name="Wilson R.A."/>
            <person name="Zerlotini A."/>
            <person name="Dunne D.W."/>
            <person name="Berriman M."/>
        </authorList>
    </citation>
    <scope>NUCLEOTIDE SEQUENCE [LARGE SCALE GENOMIC DNA]</scope>
    <source>
        <strain evidence="4">Puerto Rican</strain>
    </source>
</reference>
<evidence type="ECO:0000313" key="4">
    <source>
        <dbReference type="Proteomes" id="UP000008854"/>
    </source>
</evidence>
<dbReference type="Pfam" id="PF05649">
    <property type="entry name" value="Peptidase_M13_N"/>
    <property type="match status" value="1"/>
</dbReference>
<evidence type="ECO:0000256" key="1">
    <source>
        <dbReference type="SAM" id="Phobius"/>
    </source>
</evidence>
<evidence type="ECO:0000256" key="2">
    <source>
        <dbReference type="SAM" id="SignalP"/>
    </source>
</evidence>
<keyword evidence="1" id="KW-1133">Transmembrane helix</keyword>
<dbReference type="GO" id="GO:0004222">
    <property type="term" value="F:metalloendopeptidase activity"/>
    <property type="evidence" value="ECO:0007669"/>
    <property type="project" value="InterPro"/>
</dbReference>
<dbReference type="AlphaFoldDB" id="A0A3Q0KT27"/>
<name>A0A3Q0KT27_SCHMA</name>
<dbReference type="SUPFAM" id="SSF55486">
    <property type="entry name" value="Metalloproteases ('zincins'), catalytic domain"/>
    <property type="match status" value="1"/>
</dbReference>
<evidence type="ECO:0000259" key="3">
    <source>
        <dbReference type="Pfam" id="PF05649"/>
    </source>
</evidence>
<reference evidence="5" key="2">
    <citation type="submission" date="2018-12" db="UniProtKB">
        <authorList>
            <consortium name="WormBaseParasite"/>
        </authorList>
    </citation>
    <scope>IDENTIFICATION</scope>
    <source>
        <strain evidence="5">Puerto Rican</strain>
    </source>
</reference>
<dbReference type="Gene3D" id="3.40.390.10">
    <property type="entry name" value="Collagenase (Catalytic Domain)"/>
    <property type="match status" value="1"/>
</dbReference>